<feature type="chain" id="PRO_5016729344" description="adenosine deaminase" evidence="7">
    <location>
        <begin position="25"/>
        <end position="506"/>
    </location>
</feature>
<dbReference type="OrthoDB" id="105475at2"/>
<keyword evidence="4" id="KW-0479">Metal-binding</keyword>
<feature type="domain" description="Adenosine deaminase" evidence="8">
    <location>
        <begin position="226"/>
        <end position="448"/>
    </location>
</feature>
<evidence type="ECO:0000256" key="2">
    <source>
        <dbReference type="ARBA" id="ARBA00006676"/>
    </source>
</evidence>
<dbReference type="GO" id="GO:0046872">
    <property type="term" value="F:metal ion binding"/>
    <property type="evidence" value="ECO:0007669"/>
    <property type="project" value="UniProtKB-KW"/>
</dbReference>
<comment type="caution">
    <text evidence="9">The sequence shown here is derived from an EMBL/GenBank/DDBJ whole genome shotgun (WGS) entry which is preliminary data.</text>
</comment>
<dbReference type="SUPFAM" id="SSF51556">
    <property type="entry name" value="Metallo-dependent hydrolases"/>
    <property type="match status" value="1"/>
</dbReference>
<dbReference type="AlphaFoldDB" id="A0A370GFX0"/>
<dbReference type="Gene3D" id="3.20.20.140">
    <property type="entry name" value="Metal-dependent hydrolases"/>
    <property type="match status" value="1"/>
</dbReference>
<comment type="similarity">
    <text evidence="2">Belongs to the metallo-dependent hydrolases superfamily. Adenosine and AMP deaminases family.</text>
</comment>
<dbReference type="GO" id="GO:0006154">
    <property type="term" value="P:adenosine catabolic process"/>
    <property type="evidence" value="ECO:0007669"/>
    <property type="project" value="TreeGrafter"/>
</dbReference>
<evidence type="ECO:0000256" key="1">
    <source>
        <dbReference type="ARBA" id="ARBA00001947"/>
    </source>
</evidence>
<sequence>MQIRPFFAFVFSIFFLLTSFPVAAQSSLESSVENYFESIQSSPHALSVFLRSMPKGGDLHNHASGATYAENLIRYAKNDDLCINRQTYAVFADAQCTASDRLDTVVTDPALYDAVIDAWSMRHFVAGKESGHDHFFATFGKFGVITGKHSGEMLAEISQRAAMQNELYVELMVTADNNESGKLGKRIGWDPDFSAMRDKLLAADFQNIIQSISKRLNDDEAQKSSLLACQSTHPKAGCGLKVRYLYQVLREQPPEMVFAQLLAGFEAASKDPRVVGINMVQPEDGVISMRDYALHMQMVQFLHNIYPNVRVSLHAGELNDQLVPPEGLKFHITDAVEVAGANRIGHGVDIAQETKAYSLLKEMADKGVMVEINLSSNEGILGIQGKEHPLPLYLRYGVPVALSTDDEGVSRSNLTTEYVKAVTTYHLSYPTLKNMVRNSIAYAFVPGENLWTDRDYRQPVSVCAKDSLGSDKPSSACRVFLDANEKASLQWELEKRFVAFERRFKN</sequence>
<keyword evidence="6" id="KW-0862">Zinc</keyword>
<accession>A0A370GFX0</accession>
<keyword evidence="5" id="KW-0378">Hydrolase</keyword>
<dbReference type="GO" id="GO:0043103">
    <property type="term" value="P:hypoxanthine salvage"/>
    <property type="evidence" value="ECO:0007669"/>
    <property type="project" value="TreeGrafter"/>
</dbReference>
<reference evidence="9 10" key="1">
    <citation type="submission" date="2018-07" db="EMBL/GenBank/DDBJ databases">
        <title>Genomic Encyclopedia of Type Strains, Phase IV (KMG-IV): sequencing the most valuable type-strain genomes for metagenomic binning, comparative biology and taxonomic classification.</title>
        <authorList>
            <person name="Goeker M."/>
        </authorList>
    </citation>
    <scope>NUCLEOTIDE SEQUENCE [LARGE SCALE GENOMIC DNA]</scope>
    <source>
        <strain evidence="9 10">DSM 16500</strain>
    </source>
</reference>
<comment type="cofactor">
    <cofactor evidence="1">
        <name>Zn(2+)</name>
        <dbReference type="ChEBI" id="CHEBI:29105"/>
    </cofactor>
</comment>
<dbReference type="EC" id="3.5.4.4" evidence="3"/>
<feature type="signal peptide" evidence="7">
    <location>
        <begin position="1"/>
        <end position="24"/>
    </location>
</feature>
<dbReference type="Proteomes" id="UP000254720">
    <property type="component" value="Unassembled WGS sequence"/>
</dbReference>
<evidence type="ECO:0000313" key="9">
    <source>
        <dbReference type="EMBL" id="RDI42571.1"/>
    </source>
</evidence>
<dbReference type="InterPro" id="IPR032466">
    <property type="entry name" value="Metal_Hydrolase"/>
</dbReference>
<keyword evidence="7" id="KW-0732">Signal</keyword>
<protein>
    <recommendedName>
        <fullName evidence="3">adenosine deaminase</fullName>
        <ecNumber evidence="3">3.5.4.4</ecNumber>
    </recommendedName>
</protein>
<evidence type="ECO:0000256" key="4">
    <source>
        <dbReference type="ARBA" id="ARBA00022723"/>
    </source>
</evidence>
<dbReference type="RefSeq" id="WP_114834635.1">
    <property type="nucleotide sequence ID" value="NZ_LR699115.1"/>
</dbReference>
<evidence type="ECO:0000313" key="10">
    <source>
        <dbReference type="Proteomes" id="UP000254720"/>
    </source>
</evidence>
<evidence type="ECO:0000256" key="3">
    <source>
        <dbReference type="ARBA" id="ARBA00012784"/>
    </source>
</evidence>
<dbReference type="GO" id="GO:0005829">
    <property type="term" value="C:cytosol"/>
    <property type="evidence" value="ECO:0007669"/>
    <property type="project" value="TreeGrafter"/>
</dbReference>
<organism evidence="9 10">
    <name type="scientific">Aquicella lusitana</name>
    <dbReference type="NCBI Taxonomy" id="254246"/>
    <lineage>
        <taxon>Bacteria</taxon>
        <taxon>Pseudomonadati</taxon>
        <taxon>Pseudomonadota</taxon>
        <taxon>Gammaproteobacteria</taxon>
        <taxon>Legionellales</taxon>
        <taxon>Coxiellaceae</taxon>
        <taxon>Aquicella</taxon>
    </lineage>
</organism>
<dbReference type="EMBL" id="QQAX01000014">
    <property type="protein sequence ID" value="RDI42571.1"/>
    <property type="molecule type" value="Genomic_DNA"/>
</dbReference>
<dbReference type="PANTHER" id="PTHR11409">
    <property type="entry name" value="ADENOSINE DEAMINASE"/>
    <property type="match status" value="1"/>
</dbReference>
<dbReference type="InterPro" id="IPR001365">
    <property type="entry name" value="A_deaminase_dom"/>
</dbReference>
<dbReference type="GO" id="GO:0004000">
    <property type="term" value="F:adenosine deaminase activity"/>
    <property type="evidence" value="ECO:0007669"/>
    <property type="project" value="TreeGrafter"/>
</dbReference>
<keyword evidence="10" id="KW-1185">Reference proteome</keyword>
<evidence type="ECO:0000256" key="6">
    <source>
        <dbReference type="ARBA" id="ARBA00022833"/>
    </source>
</evidence>
<dbReference type="GO" id="GO:0046103">
    <property type="term" value="P:inosine biosynthetic process"/>
    <property type="evidence" value="ECO:0007669"/>
    <property type="project" value="TreeGrafter"/>
</dbReference>
<dbReference type="PANTHER" id="PTHR11409:SF43">
    <property type="entry name" value="ADENOSINE DEAMINASE"/>
    <property type="match status" value="1"/>
</dbReference>
<evidence type="ECO:0000256" key="5">
    <source>
        <dbReference type="ARBA" id="ARBA00022801"/>
    </source>
</evidence>
<gene>
    <name evidence="9" type="ORF">C8D86_11441</name>
</gene>
<evidence type="ECO:0000256" key="7">
    <source>
        <dbReference type="SAM" id="SignalP"/>
    </source>
</evidence>
<dbReference type="Pfam" id="PF00962">
    <property type="entry name" value="A_deaminase"/>
    <property type="match status" value="1"/>
</dbReference>
<name>A0A370GFX0_9COXI</name>
<dbReference type="InterPro" id="IPR006330">
    <property type="entry name" value="Ado/ade_deaminase"/>
</dbReference>
<proteinExistence type="inferred from homology"/>
<evidence type="ECO:0000259" key="8">
    <source>
        <dbReference type="Pfam" id="PF00962"/>
    </source>
</evidence>